<sequence>VTWRSLPKKDQLFVLTMARLSEPLTQSSLQTYMFYQLKSFDELLSDSTISSQAGMLQGAFTAAQFLTAIAWGRVADSSWGGRKMVLLVGLFGTAISAVGFGFSRNFATAIFFRALGGALNGNLGVMRTMISETVKEKKYQSRAFLLLPMTFNIGVIIGPVLGGLLADPVGSYPSIFGPNTFFGGKDGVAWMMKWPYALPNLLNACFLSLASLSVLLFLEETLDILKDKPDYGLRLGGWLIRIVLRGQTFYRYSMITTGELSNTTHTAPANDDIELQDTSITPKKLVPPKPKPKPKLPFRQIWTRNVLSTFLAHGLLAMHIGTFNSLWFVYLSAARFDPTHPFPPSHTQKLPLHFTGGLALTPARIGAALAILGVIGISLQLLFYPWASTRFGTLATYRTVLWLFPLTYTLTPFLSLIPSTTSPPSPSAGFRIWLGIAAVLAIQVTARTFALPGTTILVNNCCPHPSVLGTVHGVGQSVSSATRTIGPVVGGWVFGYGLRVGVVGVAWWGLAALAVLGAVAGWFVREGTGREVWLEGEEE</sequence>
<evidence type="ECO:0000256" key="1">
    <source>
        <dbReference type="ARBA" id="ARBA00004141"/>
    </source>
</evidence>
<evidence type="ECO:0000256" key="6">
    <source>
        <dbReference type="SAM" id="Phobius"/>
    </source>
</evidence>
<feature type="non-terminal residue" evidence="8">
    <location>
        <position position="1"/>
    </location>
</feature>
<keyword evidence="9" id="KW-1185">Reference proteome</keyword>
<comment type="caution">
    <text evidence="8">The sequence shown here is derived from an EMBL/GenBank/DDBJ whole genome shotgun (WGS) entry which is preliminary data.</text>
</comment>
<feature type="transmembrane region" description="Helical" evidence="6">
    <location>
        <begin position="399"/>
        <end position="418"/>
    </location>
</feature>
<dbReference type="SUPFAM" id="SSF103473">
    <property type="entry name" value="MFS general substrate transporter"/>
    <property type="match status" value="1"/>
</dbReference>
<keyword evidence="2" id="KW-0813">Transport</keyword>
<evidence type="ECO:0000313" key="9">
    <source>
        <dbReference type="Proteomes" id="UP000799429"/>
    </source>
</evidence>
<feature type="transmembrane region" description="Helical" evidence="6">
    <location>
        <begin position="306"/>
        <end position="330"/>
    </location>
</feature>
<keyword evidence="4 6" id="KW-1133">Transmembrane helix</keyword>
<feature type="domain" description="Major facilitator superfamily (MFS) profile" evidence="7">
    <location>
        <begin position="11"/>
        <end position="529"/>
    </location>
</feature>
<evidence type="ECO:0000256" key="4">
    <source>
        <dbReference type="ARBA" id="ARBA00022989"/>
    </source>
</evidence>
<feature type="transmembrane region" description="Helical" evidence="6">
    <location>
        <begin position="142"/>
        <end position="166"/>
    </location>
</feature>
<protein>
    <submittedName>
        <fullName evidence="8">MFS general substrate transporter</fullName>
    </submittedName>
</protein>
<dbReference type="EMBL" id="MU006099">
    <property type="protein sequence ID" value="KAF2837542.1"/>
    <property type="molecule type" value="Genomic_DNA"/>
</dbReference>
<dbReference type="PANTHER" id="PTHR23504">
    <property type="entry name" value="MAJOR FACILITATOR SUPERFAMILY DOMAIN-CONTAINING PROTEIN 10"/>
    <property type="match status" value="1"/>
</dbReference>
<organism evidence="8 9">
    <name type="scientific">Patellaria atrata CBS 101060</name>
    <dbReference type="NCBI Taxonomy" id="1346257"/>
    <lineage>
        <taxon>Eukaryota</taxon>
        <taxon>Fungi</taxon>
        <taxon>Dikarya</taxon>
        <taxon>Ascomycota</taxon>
        <taxon>Pezizomycotina</taxon>
        <taxon>Dothideomycetes</taxon>
        <taxon>Dothideomycetes incertae sedis</taxon>
        <taxon>Patellariales</taxon>
        <taxon>Patellariaceae</taxon>
        <taxon>Patellaria</taxon>
    </lineage>
</organism>
<dbReference type="GO" id="GO:0016020">
    <property type="term" value="C:membrane"/>
    <property type="evidence" value="ECO:0007669"/>
    <property type="project" value="UniProtKB-SubCell"/>
</dbReference>
<feature type="non-terminal residue" evidence="8">
    <location>
        <position position="539"/>
    </location>
</feature>
<gene>
    <name evidence="8" type="ORF">M501DRAFT_913621</name>
</gene>
<evidence type="ECO:0000256" key="3">
    <source>
        <dbReference type="ARBA" id="ARBA00022692"/>
    </source>
</evidence>
<dbReference type="PROSITE" id="PS50850">
    <property type="entry name" value="MFS"/>
    <property type="match status" value="1"/>
</dbReference>
<dbReference type="InterPro" id="IPR020846">
    <property type="entry name" value="MFS_dom"/>
</dbReference>
<feature type="transmembrane region" description="Helical" evidence="6">
    <location>
        <begin position="430"/>
        <end position="450"/>
    </location>
</feature>
<reference evidence="8" key="1">
    <citation type="journal article" date="2020" name="Stud. Mycol.">
        <title>101 Dothideomycetes genomes: a test case for predicting lifestyles and emergence of pathogens.</title>
        <authorList>
            <person name="Haridas S."/>
            <person name="Albert R."/>
            <person name="Binder M."/>
            <person name="Bloem J."/>
            <person name="Labutti K."/>
            <person name="Salamov A."/>
            <person name="Andreopoulos B."/>
            <person name="Baker S."/>
            <person name="Barry K."/>
            <person name="Bills G."/>
            <person name="Bluhm B."/>
            <person name="Cannon C."/>
            <person name="Castanera R."/>
            <person name="Culley D."/>
            <person name="Daum C."/>
            <person name="Ezra D."/>
            <person name="Gonzalez J."/>
            <person name="Henrissat B."/>
            <person name="Kuo A."/>
            <person name="Liang C."/>
            <person name="Lipzen A."/>
            <person name="Lutzoni F."/>
            <person name="Magnuson J."/>
            <person name="Mondo S."/>
            <person name="Nolan M."/>
            <person name="Ohm R."/>
            <person name="Pangilinan J."/>
            <person name="Park H.-J."/>
            <person name="Ramirez L."/>
            <person name="Alfaro M."/>
            <person name="Sun H."/>
            <person name="Tritt A."/>
            <person name="Yoshinaga Y."/>
            <person name="Zwiers L.-H."/>
            <person name="Turgeon B."/>
            <person name="Goodwin S."/>
            <person name="Spatafora J."/>
            <person name="Crous P."/>
            <person name="Grigoriev I."/>
        </authorList>
    </citation>
    <scope>NUCLEOTIDE SEQUENCE</scope>
    <source>
        <strain evidence="8">CBS 101060</strain>
    </source>
</reference>
<comment type="subcellular location">
    <subcellularLocation>
        <location evidence="1">Membrane</location>
        <topology evidence="1">Multi-pass membrane protein</topology>
    </subcellularLocation>
</comment>
<feature type="transmembrane region" description="Helical" evidence="6">
    <location>
        <begin position="53"/>
        <end position="72"/>
    </location>
</feature>
<evidence type="ECO:0000256" key="2">
    <source>
        <dbReference type="ARBA" id="ARBA00022448"/>
    </source>
</evidence>
<accession>A0A9P4S7I4</accession>
<dbReference type="Gene3D" id="1.20.1250.20">
    <property type="entry name" value="MFS general substrate transporter like domains"/>
    <property type="match status" value="1"/>
</dbReference>
<proteinExistence type="predicted"/>
<dbReference type="OrthoDB" id="10262656at2759"/>
<keyword evidence="3 6" id="KW-0812">Transmembrane</keyword>
<dbReference type="Pfam" id="PF07690">
    <property type="entry name" value="MFS_1"/>
    <property type="match status" value="1"/>
</dbReference>
<dbReference type="InterPro" id="IPR011701">
    <property type="entry name" value="MFS"/>
</dbReference>
<feature type="transmembrane region" description="Helical" evidence="6">
    <location>
        <begin position="201"/>
        <end position="218"/>
    </location>
</feature>
<evidence type="ECO:0000256" key="5">
    <source>
        <dbReference type="ARBA" id="ARBA00023136"/>
    </source>
</evidence>
<dbReference type="InterPro" id="IPR036259">
    <property type="entry name" value="MFS_trans_sf"/>
</dbReference>
<feature type="transmembrane region" description="Helical" evidence="6">
    <location>
        <begin position="365"/>
        <end position="387"/>
    </location>
</feature>
<keyword evidence="5 6" id="KW-0472">Membrane</keyword>
<dbReference type="GO" id="GO:0022857">
    <property type="term" value="F:transmembrane transporter activity"/>
    <property type="evidence" value="ECO:0007669"/>
    <property type="project" value="InterPro"/>
</dbReference>
<dbReference type="Proteomes" id="UP000799429">
    <property type="component" value="Unassembled WGS sequence"/>
</dbReference>
<feature type="transmembrane region" description="Helical" evidence="6">
    <location>
        <begin position="505"/>
        <end position="524"/>
    </location>
</feature>
<evidence type="ECO:0000259" key="7">
    <source>
        <dbReference type="PROSITE" id="PS50850"/>
    </source>
</evidence>
<feature type="transmembrane region" description="Helical" evidence="6">
    <location>
        <begin position="84"/>
        <end position="103"/>
    </location>
</feature>
<evidence type="ECO:0000313" key="8">
    <source>
        <dbReference type="EMBL" id="KAF2837542.1"/>
    </source>
</evidence>
<dbReference type="AlphaFoldDB" id="A0A9P4S7I4"/>
<feature type="transmembrane region" description="Helical" evidence="6">
    <location>
        <begin position="109"/>
        <end position="130"/>
    </location>
</feature>
<name>A0A9P4S7I4_9PEZI</name>
<dbReference type="PANTHER" id="PTHR23504:SF6">
    <property type="entry name" value="MULTIDRUG TRANSPORTER, PUTATIVE (AFU_ORTHOLOGUE AFUA_4G08740)-RELATED"/>
    <property type="match status" value="1"/>
</dbReference>